<feature type="chain" id="PRO_5041433552" evidence="1">
    <location>
        <begin position="20"/>
        <end position="170"/>
    </location>
</feature>
<organism evidence="2 3">
    <name type="scientific">Lentinula guzmanii</name>
    <dbReference type="NCBI Taxonomy" id="2804957"/>
    <lineage>
        <taxon>Eukaryota</taxon>
        <taxon>Fungi</taxon>
        <taxon>Dikarya</taxon>
        <taxon>Basidiomycota</taxon>
        <taxon>Agaricomycotina</taxon>
        <taxon>Agaricomycetes</taxon>
        <taxon>Agaricomycetidae</taxon>
        <taxon>Agaricales</taxon>
        <taxon>Marasmiineae</taxon>
        <taxon>Omphalotaceae</taxon>
        <taxon>Lentinula</taxon>
    </lineage>
</organism>
<sequence>MRLLNAIFFILGLSLFSKASPLISPPAHVNVTVNNNNKFDCFASGSKRASYIHDYIKDGLVYAGLATDVSQVSISDTPGISAFPPVVFEVESHSPRCIPRKCTGKLDWYFGSRGRSSMTVRDGDGIVIVEIGPGPKENDYLPSWVSRRVHFAGTVDKPEGVSKEPFSFDW</sequence>
<gene>
    <name evidence="2" type="ORF">DFJ43DRAFT_1150302</name>
</gene>
<keyword evidence="1" id="KW-0732">Signal</keyword>
<reference evidence="2" key="1">
    <citation type="submission" date="2022-08" db="EMBL/GenBank/DDBJ databases">
        <authorList>
            <consortium name="DOE Joint Genome Institute"/>
            <person name="Min B."/>
            <person name="Sierra-Patev S."/>
            <person name="Naranjo-Ortiz M."/>
            <person name="Looney B."/>
            <person name="Konkel Z."/>
            <person name="Slot J.C."/>
            <person name="Sakamoto Y."/>
            <person name="Steenwyk J.L."/>
            <person name="Rokas A."/>
            <person name="Carro J."/>
            <person name="Camarero S."/>
            <person name="Ferreira P."/>
            <person name="Molpeceres G."/>
            <person name="Ruiz-duenas F.J."/>
            <person name="Serrano A."/>
            <person name="Henrissat B."/>
            <person name="Drula E."/>
            <person name="Hughes K.W."/>
            <person name="Mata J.L."/>
            <person name="Ishikawa N.K."/>
            <person name="Vargas-Isla R."/>
            <person name="Ushijima S."/>
            <person name="Smith C.A."/>
            <person name="Ahrendt S."/>
            <person name="Andreopoulos W."/>
            <person name="He G."/>
            <person name="LaButti K."/>
            <person name="Lipzen A."/>
            <person name="Ng V."/>
            <person name="Riley R."/>
            <person name="Sandor L."/>
            <person name="Barry K."/>
            <person name="Martinez A.T."/>
            <person name="Xiao Y."/>
            <person name="Gibbons J.G."/>
            <person name="Terashima K."/>
            <person name="Hibbett D.S."/>
            <person name="Grigoriev I.V."/>
        </authorList>
    </citation>
    <scope>NUCLEOTIDE SEQUENCE</scope>
    <source>
        <strain evidence="2">ET3784</strain>
    </source>
</reference>
<evidence type="ECO:0000313" key="3">
    <source>
        <dbReference type="Proteomes" id="UP001176059"/>
    </source>
</evidence>
<feature type="signal peptide" evidence="1">
    <location>
        <begin position="1"/>
        <end position="19"/>
    </location>
</feature>
<comment type="caution">
    <text evidence="2">The sequence shown here is derived from an EMBL/GenBank/DDBJ whole genome shotgun (WGS) entry which is preliminary data.</text>
</comment>
<name>A0AA38N392_9AGAR</name>
<dbReference type="AlphaFoldDB" id="A0AA38N392"/>
<keyword evidence="3" id="KW-1185">Reference proteome</keyword>
<evidence type="ECO:0000256" key="1">
    <source>
        <dbReference type="SAM" id="SignalP"/>
    </source>
</evidence>
<reference evidence="2" key="2">
    <citation type="journal article" date="2023" name="Proc. Natl. Acad. Sci. U.S.A.">
        <title>A global phylogenomic analysis of the shiitake genus Lentinula.</title>
        <authorList>
            <person name="Sierra-Patev S."/>
            <person name="Min B."/>
            <person name="Naranjo-Ortiz M."/>
            <person name="Looney B."/>
            <person name="Konkel Z."/>
            <person name="Slot J.C."/>
            <person name="Sakamoto Y."/>
            <person name="Steenwyk J.L."/>
            <person name="Rokas A."/>
            <person name="Carro J."/>
            <person name="Camarero S."/>
            <person name="Ferreira P."/>
            <person name="Molpeceres G."/>
            <person name="Ruiz-Duenas F.J."/>
            <person name="Serrano A."/>
            <person name="Henrissat B."/>
            <person name="Drula E."/>
            <person name="Hughes K.W."/>
            <person name="Mata J.L."/>
            <person name="Ishikawa N.K."/>
            <person name="Vargas-Isla R."/>
            <person name="Ushijima S."/>
            <person name="Smith C.A."/>
            <person name="Donoghue J."/>
            <person name="Ahrendt S."/>
            <person name="Andreopoulos W."/>
            <person name="He G."/>
            <person name="LaButti K."/>
            <person name="Lipzen A."/>
            <person name="Ng V."/>
            <person name="Riley R."/>
            <person name="Sandor L."/>
            <person name="Barry K."/>
            <person name="Martinez A.T."/>
            <person name="Xiao Y."/>
            <person name="Gibbons J.G."/>
            <person name="Terashima K."/>
            <person name="Grigoriev I.V."/>
            <person name="Hibbett D."/>
        </authorList>
    </citation>
    <scope>NUCLEOTIDE SEQUENCE</scope>
    <source>
        <strain evidence="2">ET3784</strain>
    </source>
</reference>
<accession>A0AA38N392</accession>
<evidence type="ECO:0000313" key="2">
    <source>
        <dbReference type="EMBL" id="KAJ3736020.1"/>
    </source>
</evidence>
<protein>
    <submittedName>
        <fullName evidence="2">Uncharacterized protein</fullName>
    </submittedName>
</protein>
<dbReference type="Proteomes" id="UP001176059">
    <property type="component" value="Unassembled WGS sequence"/>
</dbReference>
<dbReference type="EMBL" id="JANVFO010000006">
    <property type="protein sequence ID" value="KAJ3736020.1"/>
    <property type="molecule type" value="Genomic_DNA"/>
</dbReference>
<proteinExistence type="predicted"/>